<feature type="compositionally biased region" description="Low complexity" evidence="1">
    <location>
        <begin position="700"/>
        <end position="717"/>
    </location>
</feature>
<feature type="compositionally biased region" description="Low complexity" evidence="1">
    <location>
        <begin position="321"/>
        <end position="337"/>
    </location>
</feature>
<dbReference type="Pfam" id="PF23305">
    <property type="entry name" value="DUF7082"/>
    <property type="match status" value="1"/>
</dbReference>
<evidence type="ECO:0000313" key="3">
    <source>
        <dbReference type="EMBL" id="CAG8976380.1"/>
    </source>
</evidence>
<accession>A0A9N9Q1R6</accession>
<dbReference type="PANTHER" id="PTHR39463:SF1">
    <property type="entry name" value="MEDUSA"/>
    <property type="match status" value="1"/>
</dbReference>
<feature type="compositionally biased region" description="Polar residues" evidence="1">
    <location>
        <begin position="31"/>
        <end position="41"/>
    </location>
</feature>
<feature type="compositionally biased region" description="Polar residues" evidence="1">
    <location>
        <begin position="625"/>
        <end position="643"/>
    </location>
</feature>
<keyword evidence="4" id="KW-1185">Reference proteome</keyword>
<dbReference type="AlphaFoldDB" id="A0A9N9Q1R6"/>
<feature type="compositionally biased region" description="Polar residues" evidence="1">
    <location>
        <begin position="339"/>
        <end position="354"/>
    </location>
</feature>
<protein>
    <recommendedName>
        <fullName evidence="2">DUF7082 domain-containing protein</fullName>
    </recommendedName>
</protein>
<dbReference type="GO" id="GO:0005634">
    <property type="term" value="C:nucleus"/>
    <property type="evidence" value="ECO:0007669"/>
    <property type="project" value="TreeGrafter"/>
</dbReference>
<feature type="region of interest" description="Disordered" evidence="1">
    <location>
        <begin position="590"/>
        <end position="717"/>
    </location>
</feature>
<organism evidence="3 4">
    <name type="scientific">Hymenoscyphus albidus</name>
    <dbReference type="NCBI Taxonomy" id="595503"/>
    <lineage>
        <taxon>Eukaryota</taxon>
        <taxon>Fungi</taxon>
        <taxon>Dikarya</taxon>
        <taxon>Ascomycota</taxon>
        <taxon>Pezizomycotina</taxon>
        <taxon>Leotiomycetes</taxon>
        <taxon>Helotiales</taxon>
        <taxon>Helotiaceae</taxon>
        <taxon>Hymenoscyphus</taxon>
    </lineage>
</organism>
<dbReference type="InterPro" id="IPR055509">
    <property type="entry name" value="DUF7082"/>
</dbReference>
<feature type="region of interest" description="Disordered" evidence="1">
    <location>
        <begin position="192"/>
        <end position="234"/>
    </location>
</feature>
<feature type="region of interest" description="Disordered" evidence="1">
    <location>
        <begin position="24"/>
        <end position="78"/>
    </location>
</feature>
<feature type="compositionally biased region" description="Polar residues" evidence="1">
    <location>
        <begin position="49"/>
        <end position="61"/>
    </location>
</feature>
<dbReference type="OrthoDB" id="1751210at2759"/>
<dbReference type="EMBL" id="CAJVRM010000173">
    <property type="protein sequence ID" value="CAG8976380.1"/>
    <property type="molecule type" value="Genomic_DNA"/>
</dbReference>
<reference evidence="3" key="1">
    <citation type="submission" date="2021-07" db="EMBL/GenBank/DDBJ databases">
        <authorList>
            <person name="Durling M."/>
        </authorList>
    </citation>
    <scope>NUCLEOTIDE SEQUENCE</scope>
</reference>
<evidence type="ECO:0000256" key="1">
    <source>
        <dbReference type="SAM" id="MobiDB-lite"/>
    </source>
</evidence>
<name>A0A9N9Q1R6_9HELO</name>
<gene>
    <name evidence="3" type="ORF">HYALB_00006153</name>
</gene>
<proteinExistence type="predicted"/>
<dbReference type="PANTHER" id="PTHR39463">
    <property type="entry name" value="MEDUSA"/>
    <property type="match status" value="1"/>
</dbReference>
<feature type="compositionally biased region" description="Polar residues" evidence="1">
    <location>
        <begin position="298"/>
        <end position="307"/>
    </location>
</feature>
<feature type="compositionally biased region" description="Polar residues" evidence="1">
    <location>
        <begin position="672"/>
        <end position="683"/>
    </location>
</feature>
<evidence type="ECO:0000313" key="4">
    <source>
        <dbReference type="Proteomes" id="UP000701801"/>
    </source>
</evidence>
<sequence>MSAYGKPPQLHGYDASRTYPEGSFPYAAPSYGSQPGPSPASTPGFPNPAQVTPMTFPSSHSRAPYDDQSGPFLNVGSTPNLEVTSFSPTRGSGDTRIYVYITSLYELLTSNTPVFFLNFGQSKCQASISKSNQQGGVCQYTLSANVPDFAETNWDVPQVPIEMLMESGDGDVMAKTSVGSFTYISSIQSANEGHDLSRKRKVSADSPNLMQSPVKRSASQLLRPKEEYGGGYGYSQAGDGSSSYSSYLPTSHSYSSIVPQYQRAIPGFHSQPSSRHLGYGYSNSSNASPPTHKAPSPQVGTWNNGPYGSSMGRSHGGMNRSSLSALPSPASSANPALIRTSTLQNTPSPGTTPHGSHPGQPFNAYTIYPNKAKLEINGELTSMRDLWSEEEKNAKRRLVVFRRSQSGSTITTTFQPVTPEDRNPSSICISCIFWEERNEYFVTSVDTIYLLEQLISERFTVEEKNRIRRNLEGFRPLTVSKGKAESEKFFQVIMKFPTPKPRNIEKDVKVFHWKDLASALKKIVGKYSASPASILTPASSSGYAPEGSSAGISYVGDHHGALSPRSISGSTSSTGYAANIPARVLSPLSQKTMSLTGGPPDLRVGLPTHPHEPSNHWQGGAPHHMQSSQQQYPQLGPPQNSRGSWDMSPYLENNAANTTGGAGASGPPHHQALSQPMNYNRNVADTAVTGGESRLPRSLSQQQQQQQHQSHQMPLSR</sequence>
<dbReference type="Proteomes" id="UP000701801">
    <property type="component" value="Unassembled WGS sequence"/>
</dbReference>
<feature type="region of interest" description="Disordered" evidence="1">
    <location>
        <begin position="266"/>
        <end position="361"/>
    </location>
</feature>
<feature type="domain" description="DUF7082" evidence="2">
    <location>
        <begin position="370"/>
        <end position="524"/>
    </location>
</feature>
<evidence type="ECO:0000259" key="2">
    <source>
        <dbReference type="Pfam" id="PF23305"/>
    </source>
</evidence>
<comment type="caution">
    <text evidence="3">The sequence shown here is derived from an EMBL/GenBank/DDBJ whole genome shotgun (WGS) entry which is preliminary data.</text>
</comment>